<dbReference type="Gene3D" id="2.60.120.650">
    <property type="entry name" value="Cupin"/>
    <property type="match status" value="1"/>
</dbReference>
<dbReference type="Pfam" id="PF02373">
    <property type="entry name" value="JmjC"/>
    <property type="match status" value="1"/>
</dbReference>
<evidence type="ECO:0000256" key="1">
    <source>
        <dbReference type="ARBA" id="ARBA00022448"/>
    </source>
</evidence>
<evidence type="ECO:0000256" key="5">
    <source>
        <dbReference type="ARBA" id="ARBA00022989"/>
    </source>
</evidence>
<dbReference type="ExpressionAtlas" id="A5BXR8">
    <property type="expression patterns" value="baseline"/>
</dbReference>
<evidence type="ECO:0000256" key="4">
    <source>
        <dbReference type="ARBA" id="ARBA00022840"/>
    </source>
</evidence>
<evidence type="ECO:0000313" key="8">
    <source>
        <dbReference type="EMBL" id="CAN63975.1"/>
    </source>
</evidence>
<accession>A5BXR8</accession>
<dbReference type="GO" id="GO:0005524">
    <property type="term" value="F:ATP binding"/>
    <property type="evidence" value="ECO:0007669"/>
    <property type="project" value="UniProtKB-KW"/>
</dbReference>
<dbReference type="EMBL" id="AM475015">
    <property type="protein sequence ID" value="CAN63975.1"/>
    <property type="molecule type" value="Genomic_DNA"/>
</dbReference>
<keyword evidence="5" id="KW-1133">Transmembrane helix</keyword>
<dbReference type="Gene3D" id="1.20.1560.10">
    <property type="entry name" value="ABC transporter type 1, transmembrane domain"/>
    <property type="match status" value="1"/>
</dbReference>
<evidence type="ECO:0000259" key="7">
    <source>
        <dbReference type="PROSITE" id="PS50929"/>
    </source>
</evidence>
<keyword evidence="2" id="KW-0812">Transmembrane</keyword>
<dbReference type="InterPro" id="IPR036640">
    <property type="entry name" value="ABC1_TM_sf"/>
</dbReference>
<feature type="domain" description="ABC transmembrane type-1" evidence="7">
    <location>
        <begin position="188"/>
        <end position="258"/>
    </location>
</feature>
<dbReference type="PANTHER" id="PTHR24223:SF189">
    <property type="entry name" value="ABC TRANSPORTER C FAMILY MEMBER 5"/>
    <property type="match status" value="1"/>
</dbReference>
<dbReference type="InterPro" id="IPR050173">
    <property type="entry name" value="ABC_transporter_C-like"/>
</dbReference>
<keyword evidence="4" id="KW-0067">ATP-binding</keyword>
<organism evidence="8">
    <name type="scientific">Vitis vinifera</name>
    <name type="common">Grape</name>
    <dbReference type="NCBI Taxonomy" id="29760"/>
    <lineage>
        <taxon>Eukaryota</taxon>
        <taxon>Viridiplantae</taxon>
        <taxon>Streptophyta</taxon>
        <taxon>Embryophyta</taxon>
        <taxon>Tracheophyta</taxon>
        <taxon>Spermatophyta</taxon>
        <taxon>Magnoliopsida</taxon>
        <taxon>eudicotyledons</taxon>
        <taxon>Gunneridae</taxon>
        <taxon>Pentapetalae</taxon>
        <taxon>rosids</taxon>
        <taxon>Vitales</taxon>
        <taxon>Vitaceae</taxon>
        <taxon>Viteae</taxon>
        <taxon>Vitis</taxon>
    </lineage>
</organism>
<dbReference type="SUPFAM" id="SSF90123">
    <property type="entry name" value="ABC transporter transmembrane region"/>
    <property type="match status" value="1"/>
</dbReference>
<protein>
    <recommendedName>
        <fullName evidence="7">ABC transmembrane type-1 domain-containing protein</fullName>
    </recommendedName>
</protein>
<evidence type="ECO:0000256" key="6">
    <source>
        <dbReference type="ARBA" id="ARBA00023136"/>
    </source>
</evidence>
<dbReference type="SUPFAM" id="SSF51197">
    <property type="entry name" value="Clavaminate synthase-like"/>
    <property type="match status" value="1"/>
</dbReference>
<keyword evidence="3" id="KW-0547">Nucleotide-binding</keyword>
<evidence type="ECO:0000256" key="2">
    <source>
        <dbReference type="ARBA" id="ARBA00022692"/>
    </source>
</evidence>
<keyword evidence="6" id="KW-0472">Membrane</keyword>
<evidence type="ECO:0000256" key="3">
    <source>
        <dbReference type="ARBA" id="ARBA00022741"/>
    </source>
</evidence>
<dbReference type="PROSITE" id="PS50929">
    <property type="entry name" value="ABC_TM1F"/>
    <property type="match status" value="1"/>
</dbReference>
<dbReference type="InterPro" id="IPR011527">
    <property type="entry name" value="ABC1_TM_dom"/>
</dbReference>
<sequence>MPINSSYGGDSKAWAHSHEIQQREQTFQNSSLSVVYSLVKYMKIKDRLRSMVLEIEDLSAGYLVSDNYTFTFWELGGLAACYGMFSSIRELGLMCQIVVVNACVKMGDSTFAQKLFEKIPHKMVTIRALQNFVVCNRIVNRDVARGMLLSYLLQFLKSENVPAYRTIQNPGEFILTFPGAYHSGFNCEMLKSVFRAPTSFFDSTSAGRILNRVSIDQSVVDLDVPFRLGGFAPTTIRFLGIVTVMTKITRQVLLLVIFNGHSLLVNAEMLHGFVKGTGFTNTAKIPGEAPLIIENSRPPSSWPENGTIELIDLKVRYKKSLPAVLHSVICRFPGGNKIRIVSVATIIATISIGVTASRAKLQEDYQNKLMAARYSGMGSKHCTTHMKLLNEDKRHNFNGGHTSAN</sequence>
<dbReference type="InterPro" id="IPR003347">
    <property type="entry name" value="JmjC_dom"/>
</dbReference>
<dbReference type="GO" id="GO:0140359">
    <property type="term" value="F:ABC-type transporter activity"/>
    <property type="evidence" value="ECO:0007669"/>
    <property type="project" value="InterPro"/>
</dbReference>
<dbReference type="GO" id="GO:0016020">
    <property type="term" value="C:membrane"/>
    <property type="evidence" value="ECO:0007669"/>
    <property type="project" value="InterPro"/>
</dbReference>
<name>A5BXR8_VITVI</name>
<keyword evidence="1" id="KW-0813">Transport</keyword>
<dbReference type="PANTHER" id="PTHR24223">
    <property type="entry name" value="ATP-BINDING CASSETTE SUB-FAMILY C"/>
    <property type="match status" value="1"/>
</dbReference>
<gene>
    <name evidence="8" type="ORF">VITISV_035436</name>
</gene>
<proteinExistence type="predicted"/>
<reference evidence="8" key="1">
    <citation type="journal article" date="2007" name="PLoS ONE">
        <title>The first genome sequence of an elite grapevine cultivar (Pinot noir Vitis vinifera L.): coping with a highly heterozygous genome.</title>
        <authorList>
            <person name="Velasco R."/>
            <person name="Zharkikh A."/>
            <person name="Troggio M."/>
            <person name="Cartwright D.A."/>
            <person name="Cestaro A."/>
            <person name="Pruss D."/>
            <person name="Pindo M."/>
            <person name="FitzGerald L.M."/>
            <person name="Vezzulli S."/>
            <person name="Reid J."/>
            <person name="Malacarne G."/>
            <person name="Iliev D."/>
            <person name="Coppola G."/>
            <person name="Wardell B."/>
            <person name="Micheletti D."/>
            <person name="Macalma T."/>
            <person name="Facci M."/>
            <person name="Mitchell J.T."/>
            <person name="Perazzolli M."/>
            <person name="Eldredge G."/>
            <person name="Gatto P."/>
            <person name="Oyzerski R."/>
            <person name="Moretto M."/>
            <person name="Gutin N."/>
            <person name="Stefanini M."/>
            <person name="Chen Y."/>
            <person name="Segala C."/>
            <person name="Davenport C."/>
            <person name="Dematte L."/>
            <person name="Mraz A."/>
            <person name="Battilana J."/>
            <person name="Stormo K."/>
            <person name="Costa F."/>
            <person name="Tao Q."/>
            <person name="Si-Ammour A."/>
            <person name="Harkins T."/>
            <person name="Lackey A."/>
            <person name="Perbost C."/>
            <person name="Taillon B."/>
            <person name="Stella A."/>
            <person name="Solovyev V."/>
            <person name="Fawcett J.A."/>
            <person name="Sterck L."/>
            <person name="Vandepoele K."/>
            <person name="Grando S.M."/>
            <person name="Toppo S."/>
            <person name="Moser C."/>
            <person name="Lanchbury J."/>
            <person name="Bogden R."/>
            <person name="Skolnick M."/>
            <person name="Sgaramella V."/>
            <person name="Bhatnagar S.K."/>
            <person name="Fontana P."/>
            <person name="Gutin A."/>
            <person name="Van de Peer Y."/>
            <person name="Salamini F."/>
            <person name="Viola R."/>
        </authorList>
    </citation>
    <scope>NUCLEOTIDE SEQUENCE</scope>
</reference>
<dbReference type="AlphaFoldDB" id="A5BXR8"/>